<accession>A0A257LT06</accession>
<proteinExistence type="predicted"/>
<protein>
    <submittedName>
        <fullName evidence="1">Uncharacterized protein</fullName>
    </submittedName>
</protein>
<evidence type="ECO:0000313" key="2">
    <source>
        <dbReference type="Proteomes" id="UP000216312"/>
    </source>
</evidence>
<organism evidence="1 2">
    <name type="scientific">candidate division WOR-3 bacterium 4484_18</name>
    <dbReference type="NCBI Taxonomy" id="2020626"/>
    <lineage>
        <taxon>Bacteria</taxon>
        <taxon>Bacteria division WOR-3</taxon>
    </lineage>
</organism>
<sequence>MEIDLNILPFSFYGSYLVIARDPEDGGLYLYTVHGDAKSPKLLKFSPASDGQQYDVRAYPWCVELNAESWR</sequence>
<dbReference type="EMBL" id="NMUJ01000049">
    <property type="protein sequence ID" value="OYV02815.1"/>
    <property type="molecule type" value="Genomic_DNA"/>
</dbReference>
<comment type="caution">
    <text evidence="1">The sequence shown here is derived from an EMBL/GenBank/DDBJ whole genome shotgun (WGS) entry which is preliminary data.</text>
</comment>
<dbReference type="AlphaFoldDB" id="A0A257LT06"/>
<reference evidence="2" key="1">
    <citation type="submission" date="2017-07" db="EMBL/GenBank/DDBJ databases">
        <title>Novel pathways for hydrocarbon cycling and metabolic interdependencies in hydrothermal sediment communities.</title>
        <authorList>
            <person name="Dombrowski N."/>
            <person name="Seitz K."/>
            <person name="Teske A."/>
            <person name="Baker B."/>
        </authorList>
    </citation>
    <scope>NUCLEOTIDE SEQUENCE [LARGE SCALE GENOMIC DNA]</scope>
</reference>
<gene>
    <name evidence="1" type="ORF">CGW93_03665</name>
</gene>
<name>A0A257LT06_UNCW3</name>
<feature type="non-terminal residue" evidence="1">
    <location>
        <position position="71"/>
    </location>
</feature>
<evidence type="ECO:0000313" key="1">
    <source>
        <dbReference type="EMBL" id="OYV02815.1"/>
    </source>
</evidence>
<dbReference type="Proteomes" id="UP000216312">
    <property type="component" value="Unassembled WGS sequence"/>
</dbReference>